<dbReference type="Pfam" id="PF00089">
    <property type="entry name" value="Trypsin"/>
    <property type="match status" value="1"/>
</dbReference>
<dbReference type="AlphaFoldDB" id="A0A0F9NVG5"/>
<gene>
    <name evidence="2" type="ORF">LCGC14_0979270</name>
</gene>
<reference evidence="2" key="1">
    <citation type="journal article" date="2015" name="Nature">
        <title>Complex archaea that bridge the gap between prokaryotes and eukaryotes.</title>
        <authorList>
            <person name="Spang A."/>
            <person name="Saw J.H."/>
            <person name="Jorgensen S.L."/>
            <person name="Zaremba-Niedzwiedzka K."/>
            <person name="Martijn J."/>
            <person name="Lind A.E."/>
            <person name="van Eijk R."/>
            <person name="Schleper C."/>
            <person name="Guy L."/>
            <person name="Ettema T.J."/>
        </authorList>
    </citation>
    <scope>NUCLEOTIDE SEQUENCE</scope>
</reference>
<dbReference type="PRINTS" id="PR00722">
    <property type="entry name" value="CHYMOTRYPSIN"/>
</dbReference>
<protein>
    <recommendedName>
        <fullName evidence="1">Peptidase S1 domain-containing protein</fullName>
    </recommendedName>
</protein>
<dbReference type="SMART" id="SM00020">
    <property type="entry name" value="Tryp_SPc"/>
    <property type="match status" value="1"/>
</dbReference>
<dbReference type="PROSITE" id="PS51257">
    <property type="entry name" value="PROKAR_LIPOPROTEIN"/>
    <property type="match status" value="1"/>
</dbReference>
<dbReference type="InterPro" id="IPR051333">
    <property type="entry name" value="CLIP_Serine_Protease"/>
</dbReference>
<feature type="domain" description="Peptidase S1" evidence="1">
    <location>
        <begin position="48"/>
        <end position="261"/>
    </location>
</feature>
<dbReference type="GO" id="GO:0004252">
    <property type="term" value="F:serine-type endopeptidase activity"/>
    <property type="evidence" value="ECO:0007669"/>
    <property type="project" value="InterPro"/>
</dbReference>
<name>A0A0F9NVG5_9ZZZZ</name>
<dbReference type="Gene3D" id="2.40.10.10">
    <property type="entry name" value="Trypsin-like serine proteases"/>
    <property type="match status" value="1"/>
</dbReference>
<dbReference type="PANTHER" id="PTHR24260">
    <property type="match status" value="1"/>
</dbReference>
<dbReference type="PROSITE" id="PS50240">
    <property type="entry name" value="TRYPSIN_DOM"/>
    <property type="match status" value="1"/>
</dbReference>
<dbReference type="SUPFAM" id="SSF50494">
    <property type="entry name" value="Trypsin-like serine proteases"/>
    <property type="match status" value="1"/>
</dbReference>
<dbReference type="InterPro" id="IPR043504">
    <property type="entry name" value="Peptidase_S1_PA_chymotrypsin"/>
</dbReference>
<accession>A0A0F9NVG5</accession>
<proteinExistence type="predicted"/>
<organism evidence="2">
    <name type="scientific">marine sediment metagenome</name>
    <dbReference type="NCBI Taxonomy" id="412755"/>
    <lineage>
        <taxon>unclassified sequences</taxon>
        <taxon>metagenomes</taxon>
        <taxon>ecological metagenomes</taxon>
    </lineage>
</organism>
<dbReference type="InterPro" id="IPR001254">
    <property type="entry name" value="Trypsin_dom"/>
</dbReference>
<evidence type="ECO:0000313" key="2">
    <source>
        <dbReference type="EMBL" id="KKN16097.1"/>
    </source>
</evidence>
<evidence type="ECO:0000259" key="1">
    <source>
        <dbReference type="PROSITE" id="PS50240"/>
    </source>
</evidence>
<dbReference type="PANTHER" id="PTHR24260:SF132">
    <property type="entry name" value="PEPTIDASE S1 DOMAIN-CONTAINING PROTEIN"/>
    <property type="match status" value="1"/>
</dbReference>
<dbReference type="GO" id="GO:0006508">
    <property type="term" value="P:proteolysis"/>
    <property type="evidence" value="ECO:0007669"/>
    <property type="project" value="InterPro"/>
</dbReference>
<dbReference type="EMBL" id="LAZR01003648">
    <property type="protein sequence ID" value="KKN16097.1"/>
    <property type="molecule type" value="Genomic_DNA"/>
</dbReference>
<dbReference type="InterPro" id="IPR001314">
    <property type="entry name" value="Peptidase_S1A"/>
</dbReference>
<dbReference type="InterPro" id="IPR009003">
    <property type="entry name" value="Peptidase_S1_PA"/>
</dbReference>
<sequence length="268" mass="29709">MKAFFFIFLFVFSISCLAVVKRHDIPPENYVSKEAPNFLVDMPHEGHGALINPRWVVTVAHTIFYNYIGKSLRIGSNTYQIEKVYIHPEFEKPSESLLKGNLAPLMSFFKARSDIALIKLTSPVSDVLPITLYTNTKEQGKTVTVFGRGATGNGLIGEESETKSLKQLNHFQNIIENAETNWLTFRFDKAPNGLPLEGMHASGDSGGASVIYQGGIPFLVGLSSWQLAHGDISDFKGGLYGTTAYQVRISNYSKWIKDVLASEPKTVN</sequence>
<comment type="caution">
    <text evidence="2">The sequence shown here is derived from an EMBL/GenBank/DDBJ whole genome shotgun (WGS) entry which is preliminary data.</text>
</comment>